<sequence length="152" mass="17365">MNPFAPFGIRIPPRIAPLGLFPEPEKNSAAHNLIHSIPKTMRSQVFRIIFTIIIGIAAVHGGETLSNEVPDEPTGYYDTDIQILESLNHSDFLMISRYLNPNALEDKEVSERLVQLQVELQRQNQKRQKEKMPTKSLQPLLKLQRKISKLLD</sequence>
<dbReference type="Proteomes" id="UP000193642">
    <property type="component" value="Unassembled WGS sequence"/>
</dbReference>
<gene>
    <name evidence="1" type="ORF">BCR33DRAFT_768978</name>
</gene>
<name>A0A1Y2BVY6_9FUNG</name>
<evidence type="ECO:0000313" key="2">
    <source>
        <dbReference type="Proteomes" id="UP000193642"/>
    </source>
</evidence>
<dbReference type="AlphaFoldDB" id="A0A1Y2BVY6"/>
<organism evidence="1 2">
    <name type="scientific">Rhizoclosmatium globosum</name>
    <dbReference type="NCBI Taxonomy" id="329046"/>
    <lineage>
        <taxon>Eukaryota</taxon>
        <taxon>Fungi</taxon>
        <taxon>Fungi incertae sedis</taxon>
        <taxon>Chytridiomycota</taxon>
        <taxon>Chytridiomycota incertae sedis</taxon>
        <taxon>Chytridiomycetes</taxon>
        <taxon>Chytridiales</taxon>
        <taxon>Chytriomycetaceae</taxon>
        <taxon>Rhizoclosmatium</taxon>
    </lineage>
</organism>
<accession>A0A1Y2BVY6</accession>
<keyword evidence="2" id="KW-1185">Reference proteome</keyword>
<evidence type="ECO:0000313" key="1">
    <source>
        <dbReference type="EMBL" id="ORY38834.1"/>
    </source>
</evidence>
<protein>
    <submittedName>
        <fullName evidence="1">Uncharacterized protein</fullName>
    </submittedName>
</protein>
<dbReference type="EMBL" id="MCGO01000042">
    <property type="protein sequence ID" value="ORY38834.1"/>
    <property type="molecule type" value="Genomic_DNA"/>
</dbReference>
<proteinExistence type="predicted"/>
<reference evidence="1 2" key="1">
    <citation type="submission" date="2016-07" db="EMBL/GenBank/DDBJ databases">
        <title>Pervasive Adenine N6-methylation of Active Genes in Fungi.</title>
        <authorList>
            <consortium name="DOE Joint Genome Institute"/>
            <person name="Mondo S.J."/>
            <person name="Dannebaum R.O."/>
            <person name="Kuo R.C."/>
            <person name="Labutti K."/>
            <person name="Haridas S."/>
            <person name="Kuo A."/>
            <person name="Salamov A."/>
            <person name="Ahrendt S.R."/>
            <person name="Lipzen A."/>
            <person name="Sullivan W."/>
            <person name="Andreopoulos W.B."/>
            <person name="Clum A."/>
            <person name="Lindquist E."/>
            <person name="Daum C."/>
            <person name="Ramamoorthy G.K."/>
            <person name="Gryganskyi A."/>
            <person name="Culley D."/>
            <person name="Magnuson J.K."/>
            <person name="James T.Y."/>
            <person name="O'Malley M.A."/>
            <person name="Stajich J.E."/>
            <person name="Spatafora J.W."/>
            <person name="Visel A."/>
            <person name="Grigoriev I.V."/>
        </authorList>
    </citation>
    <scope>NUCLEOTIDE SEQUENCE [LARGE SCALE GENOMIC DNA]</scope>
    <source>
        <strain evidence="1 2">JEL800</strain>
    </source>
</reference>
<comment type="caution">
    <text evidence="1">The sequence shown here is derived from an EMBL/GenBank/DDBJ whole genome shotgun (WGS) entry which is preliminary data.</text>
</comment>